<evidence type="ECO:0000256" key="4">
    <source>
        <dbReference type="ARBA" id="ARBA00023136"/>
    </source>
</evidence>
<reference evidence="9" key="1">
    <citation type="journal article" date="2017" name="Nat. Microbiol.">
        <title>Global analysis of biosynthetic gene clusters reveals vast potential of secondary metabolite production in Penicillium species.</title>
        <authorList>
            <person name="Nielsen J.C."/>
            <person name="Grijseels S."/>
            <person name="Prigent S."/>
            <person name="Ji B."/>
            <person name="Dainat J."/>
            <person name="Nielsen K.F."/>
            <person name="Frisvad J.C."/>
            <person name="Workman M."/>
            <person name="Nielsen J."/>
        </authorList>
    </citation>
    <scope>NUCLEOTIDE SEQUENCE [LARGE SCALE GENOMIC DNA]</scope>
    <source>
        <strain evidence="9">IBT 4502</strain>
    </source>
</reference>
<name>A0A1V6N7I0_PENPO</name>
<dbReference type="GO" id="GO:0005886">
    <property type="term" value="C:plasma membrane"/>
    <property type="evidence" value="ECO:0007669"/>
    <property type="project" value="UniProtKB-SubCell"/>
</dbReference>
<feature type="transmembrane region" description="Helical" evidence="7">
    <location>
        <begin position="1213"/>
        <end position="1230"/>
    </location>
</feature>
<dbReference type="OrthoDB" id="5430750at2759"/>
<protein>
    <submittedName>
        <fullName evidence="8">Uncharacterized protein</fullName>
    </submittedName>
</protein>
<dbReference type="Proteomes" id="UP000191408">
    <property type="component" value="Unassembled WGS sequence"/>
</dbReference>
<feature type="region of interest" description="Disordered" evidence="6">
    <location>
        <begin position="585"/>
        <end position="611"/>
    </location>
</feature>
<keyword evidence="2 7" id="KW-0812">Transmembrane</keyword>
<dbReference type="PANTHER" id="PTHR46494">
    <property type="entry name" value="CORA FAMILY METAL ION TRANSPORTER (EUROFUNG)"/>
    <property type="match status" value="1"/>
</dbReference>
<dbReference type="GO" id="GO:0050897">
    <property type="term" value="F:cobalt ion binding"/>
    <property type="evidence" value="ECO:0007669"/>
    <property type="project" value="TreeGrafter"/>
</dbReference>
<dbReference type="STRING" id="60169.A0A1V6N7I0"/>
<dbReference type="GO" id="GO:0015095">
    <property type="term" value="F:magnesium ion transmembrane transporter activity"/>
    <property type="evidence" value="ECO:0007669"/>
    <property type="project" value="TreeGrafter"/>
</dbReference>
<keyword evidence="9" id="KW-1185">Reference proteome</keyword>
<evidence type="ECO:0000313" key="8">
    <source>
        <dbReference type="EMBL" id="OQD60553.1"/>
    </source>
</evidence>
<comment type="subcellular location">
    <subcellularLocation>
        <location evidence="1">Cell membrane</location>
        <topology evidence="1">Multi-pass membrane protein</topology>
    </subcellularLocation>
</comment>
<feature type="compositionally biased region" description="Polar residues" evidence="6">
    <location>
        <begin position="585"/>
        <end position="607"/>
    </location>
</feature>
<sequence length="1339" mass="152012">MARGSESYNSHINVTEKDTPYQNGDRITWFQVHCDHVDPATLDYFSLPWEWSERKHDYIVIQKSISEDVLNMLFEHTKYFKEGNVIRGDREQSPRQNVNPYNPDQNSNYRPPMCVLRGVPLSFDVGLKPSTVKRSVDGFRVDPPHRGHVGQRLDVASSRMPGYGKLLLYRTDVTVKESQDPQFSWTHTQTDTSGFDDFLRFASNVPNLADEDRALIVSLLKRAQRDPPGLSEPQYVMRCVDSNSTQHRTEKSAIFLRLPYYSTQKIDTAQSFRKSAHSTRSLLQYFYNLESTGHRDLQQVVRKSGIFPKGHIVHVSELWAVIVNFQFIITSAPIPLMDGASPSLEIMSPPTSQSSPPSNICVINTDQRVFFFPVELCKTFFAMRDKIFRYCLPKEDQGRNYDNHRYGDGRHEVSCDFTMFTQDKVRIRAEDWTKLTASCASTLLRIHIVTFIPDSAEERRGKDKKGKKFMFQDDKKKEEMERMFDAASPKSERSRQSLSETDKQDQSEQSHDASETGEQGQSERKHDLPETDEPFQPEIDEDERGPHETEEPTEGYKSDWDGGDFYGVRYTGARHRLRRHTSVQYFSSSPGVVVNQRPSDNTSSAPSNIYFEPTKPILSWDKESVDQDILPNAAGLEDQSGHSHRSTTSESLPGSSSASQTSSPAHKPTINLEFPPVFTWQTKKTILVEESPISKPNRPLDNPGSDHLKSNVQSPNNPPEVLSVDEETIKHVSADINNELLDPTTGDSSSIYKQATKKSYFDVDQAITQRYGISLPTLTAEHAEIVPDLLSPEMVLLKDVVSRLCRLFHFFAPLSYPCAVSDKFWGAVHDILTIFPQYWDISYTQELANQAGHQRMSKTFVIANLGRAEYYDLPEDDKLDELTFVVGECEKCMASRQYSTRSDALDHLLTHVSMISPGQRSLSSSQSQWVMDFEDDLTHICRRDDRMIITELKDFLESLEMMAAQIQHGVSVNGEFDRNTYCIPWSLVGAFQDLLMMVVTSAHLVKTCHKRREAYTGSDPLPTFLMPSDLDVTDVGIEAEMSMEKAIRDIVLMTYTDELSDVVTYEAVGPALVLALIMGDIRCRDSQSNQVNLLEIYREHVRNLQFKASQNPQRRLLQEIYLVREELEIIQKASERQHLVLANYLSVINPHSFPITTESRVSSFELEKAQLQKLIRQLNAELREISLLNVKLDSLANQTLSGVDVQQEDQGKAVLVFTIVTVVFTPLSFVTSYLGMNTADIRDMSSSQTLFWVISAPLTVVIITIILFVAFQVDRIREAFDAFWTYDSTLGAKSRSAVLRGKGSKDRIEGHSGLSTLKNWVTRGWPAGRKTGLDDSMGV</sequence>
<gene>
    <name evidence="8" type="ORF">PENPOL_c022G04699</name>
</gene>
<dbReference type="InterPro" id="IPR002523">
    <property type="entry name" value="MgTranspt_CorA/ZnTranspt_ZntB"/>
</dbReference>
<evidence type="ECO:0000256" key="7">
    <source>
        <dbReference type="SAM" id="Phobius"/>
    </source>
</evidence>
<feature type="region of interest" description="Disordered" evidence="6">
    <location>
        <begin position="85"/>
        <end position="109"/>
    </location>
</feature>
<dbReference type="Gene3D" id="1.20.58.340">
    <property type="entry name" value="Magnesium transport protein CorA, transmembrane region"/>
    <property type="match status" value="1"/>
</dbReference>
<feature type="transmembrane region" description="Helical" evidence="7">
    <location>
        <begin position="1250"/>
        <end position="1271"/>
    </location>
</feature>
<dbReference type="InterPro" id="IPR045863">
    <property type="entry name" value="CorA_TM1_TM2"/>
</dbReference>
<accession>A0A1V6N7I0</accession>
<keyword evidence="3 7" id="KW-1133">Transmembrane helix</keyword>
<evidence type="ECO:0000256" key="2">
    <source>
        <dbReference type="ARBA" id="ARBA00022692"/>
    </source>
</evidence>
<keyword evidence="4 7" id="KW-0472">Membrane</keyword>
<evidence type="ECO:0000256" key="3">
    <source>
        <dbReference type="ARBA" id="ARBA00022989"/>
    </source>
</evidence>
<dbReference type="EMBL" id="MDYM01000022">
    <property type="protein sequence ID" value="OQD60553.1"/>
    <property type="molecule type" value="Genomic_DNA"/>
</dbReference>
<feature type="compositionally biased region" description="Basic and acidic residues" evidence="6">
    <location>
        <begin position="544"/>
        <end position="560"/>
    </location>
</feature>
<keyword evidence="5" id="KW-0175">Coiled coil</keyword>
<feature type="region of interest" description="Disordered" evidence="6">
    <location>
        <begin position="634"/>
        <end position="671"/>
    </location>
</feature>
<organism evidence="8 9">
    <name type="scientific">Penicillium polonicum</name>
    <dbReference type="NCBI Taxonomy" id="60169"/>
    <lineage>
        <taxon>Eukaryota</taxon>
        <taxon>Fungi</taxon>
        <taxon>Dikarya</taxon>
        <taxon>Ascomycota</taxon>
        <taxon>Pezizomycotina</taxon>
        <taxon>Eurotiomycetes</taxon>
        <taxon>Eurotiomycetidae</taxon>
        <taxon>Eurotiales</taxon>
        <taxon>Aspergillaceae</taxon>
        <taxon>Penicillium</taxon>
    </lineage>
</organism>
<comment type="caution">
    <text evidence="8">The sequence shown here is derived from an EMBL/GenBank/DDBJ whole genome shotgun (WGS) entry which is preliminary data.</text>
</comment>
<dbReference type="Pfam" id="PF01544">
    <property type="entry name" value="CorA"/>
    <property type="match status" value="1"/>
</dbReference>
<evidence type="ECO:0000256" key="1">
    <source>
        <dbReference type="ARBA" id="ARBA00004651"/>
    </source>
</evidence>
<feature type="region of interest" description="Disordered" evidence="6">
    <location>
        <begin position="457"/>
        <end position="567"/>
    </location>
</feature>
<evidence type="ECO:0000256" key="5">
    <source>
        <dbReference type="SAM" id="Coils"/>
    </source>
</evidence>
<feature type="coiled-coil region" evidence="5">
    <location>
        <begin position="1161"/>
        <end position="1198"/>
    </location>
</feature>
<dbReference type="PANTHER" id="PTHR46494:SF1">
    <property type="entry name" value="CORA FAMILY METAL ION TRANSPORTER (EUROFUNG)"/>
    <property type="match status" value="1"/>
</dbReference>
<feature type="region of interest" description="Disordered" evidence="6">
    <location>
        <begin position="689"/>
        <end position="720"/>
    </location>
</feature>
<feature type="compositionally biased region" description="Polar residues" evidence="6">
    <location>
        <begin position="94"/>
        <end position="109"/>
    </location>
</feature>
<feature type="compositionally biased region" description="Low complexity" evidence="6">
    <location>
        <begin position="646"/>
        <end position="663"/>
    </location>
</feature>
<proteinExistence type="predicted"/>
<evidence type="ECO:0000256" key="6">
    <source>
        <dbReference type="SAM" id="MobiDB-lite"/>
    </source>
</evidence>
<dbReference type="GO" id="GO:0015087">
    <property type="term" value="F:cobalt ion transmembrane transporter activity"/>
    <property type="evidence" value="ECO:0007669"/>
    <property type="project" value="TreeGrafter"/>
</dbReference>
<dbReference type="SUPFAM" id="SSF144083">
    <property type="entry name" value="Magnesium transport protein CorA, transmembrane region"/>
    <property type="match status" value="1"/>
</dbReference>
<dbReference type="GO" id="GO:0000287">
    <property type="term" value="F:magnesium ion binding"/>
    <property type="evidence" value="ECO:0007669"/>
    <property type="project" value="TreeGrafter"/>
</dbReference>
<evidence type="ECO:0000313" key="9">
    <source>
        <dbReference type="Proteomes" id="UP000191408"/>
    </source>
</evidence>
<feature type="compositionally biased region" description="Basic and acidic residues" evidence="6">
    <location>
        <begin position="470"/>
        <end position="514"/>
    </location>
</feature>
<feature type="compositionally biased region" description="Acidic residues" evidence="6">
    <location>
        <begin position="530"/>
        <end position="543"/>
    </location>
</feature>